<organism evidence="1 2">
    <name type="scientific">Leucogyrophana mollusca</name>
    <dbReference type="NCBI Taxonomy" id="85980"/>
    <lineage>
        <taxon>Eukaryota</taxon>
        <taxon>Fungi</taxon>
        <taxon>Dikarya</taxon>
        <taxon>Basidiomycota</taxon>
        <taxon>Agaricomycotina</taxon>
        <taxon>Agaricomycetes</taxon>
        <taxon>Agaricomycetidae</taxon>
        <taxon>Boletales</taxon>
        <taxon>Boletales incertae sedis</taxon>
        <taxon>Leucogyrophana</taxon>
    </lineage>
</organism>
<accession>A0ACB8BA84</accession>
<evidence type="ECO:0000313" key="2">
    <source>
        <dbReference type="Proteomes" id="UP000790709"/>
    </source>
</evidence>
<gene>
    <name evidence="1" type="ORF">BV22DRAFT_639624</name>
</gene>
<evidence type="ECO:0000313" key="1">
    <source>
        <dbReference type="EMBL" id="KAH7922716.1"/>
    </source>
</evidence>
<sequence length="108" mass="11326">MYCSVIAAGQHHQDISANAISHSLKNKPVGVVNNFDLASPGGCTSSERTSTIPFMAVRLPEEYSIIKLILSPTGIDTTLHPWAWSLSGSAPDTTIAPSLAGIDASMMG</sequence>
<protein>
    <submittedName>
        <fullName evidence="1">Uncharacterized protein</fullName>
    </submittedName>
</protein>
<dbReference type="EMBL" id="MU266475">
    <property type="protein sequence ID" value="KAH7922716.1"/>
    <property type="molecule type" value="Genomic_DNA"/>
</dbReference>
<proteinExistence type="predicted"/>
<name>A0ACB8BA84_9AGAM</name>
<dbReference type="Proteomes" id="UP000790709">
    <property type="component" value="Unassembled WGS sequence"/>
</dbReference>
<comment type="caution">
    <text evidence="1">The sequence shown here is derived from an EMBL/GenBank/DDBJ whole genome shotgun (WGS) entry which is preliminary data.</text>
</comment>
<reference evidence="1" key="1">
    <citation type="journal article" date="2021" name="New Phytol.">
        <title>Evolutionary innovations through gain and loss of genes in the ectomycorrhizal Boletales.</title>
        <authorList>
            <person name="Wu G."/>
            <person name="Miyauchi S."/>
            <person name="Morin E."/>
            <person name="Kuo A."/>
            <person name="Drula E."/>
            <person name="Varga T."/>
            <person name="Kohler A."/>
            <person name="Feng B."/>
            <person name="Cao Y."/>
            <person name="Lipzen A."/>
            <person name="Daum C."/>
            <person name="Hundley H."/>
            <person name="Pangilinan J."/>
            <person name="Johnson J."/>
            <person name="Barry K."/>
            <person name="LaButti K."/>
            <person name="Ng V."/>
            <person name="Ahrendt S."/>
            <person name="Min B."/>
            <person name="Choi I.G."/>
            <person name="Park H."/>
            <person name="Plett J.M."/>
            <person name="Magnuson J."/>
            <person name="Spatafora J.W."/>
            <person name="Nagy L.G."/>
            <person name="Henrissat B."/>
            <person name="Grigoriev I.V."/>
            <person name="Yang Z.L."/>
            <person name="Xu J."/>
            <person name="Martin F.M."/>
        </authorList>
    </citation>
    <scope>NUCLEOTIDE SEQUENCE</scope>
    <source>
        <strain evidence="1">KUC20120723A-06</strain>
    </source>
</reference>
<keyword evidence="2" id="KW-1185">Reference proteome</keyword>